<dbReference type="EMBL" id="CAADIC010000019">
    <property type="protein sequence ID" value="VFR34460.1"/>
    <property type="molecule type" value="Genomic_DNA"/>
</dbReference>
<evidence type="ECO:0000259" key="3">
    <source>
        <dbReference type="Pfam" id="PF13649"/>
    </source>
</evidence>
<evidence type="ECO:0000313" key="6">
    <source>
        <dbReference type="EMBL" id="VFR39961.1"/>
    </source>
</evidence>
<dbReference type="InterPro" id="IPR041698">
    <property type="entry name" value="Methyltransf_25"/>
</dbReference>
<dbReference type="EMBL" id="CAADIB010000010">
    <property type="protein sequence ID" value="VFR30464.1"/>
    <property type="molecule type" value="Genomic_DNA"/>
</dbReference>
<dbReference type="EMBL" id="CAADIJ010000019">
    <property type="protein sequence ID" value="VFR74390.1"/>
    <property type="molecule type" value="Genomic_DNA"/>
</dbReference>
<dbReference type="Pfam" id="PF13649">
    <property type="entry name" value="Methyltransf_25"/>
    <property type="match status" value="1"/>
</dbReference>
<evidence type="ECO:0000313" key="4">
    <source>
        <dbReference type="EMBL" id="VFR30464.1"/>
    </source>
</evidence>
<evidence type="ECO:0000256" key="1">
    <source>
        <dbReference type="ARBA" id="ARBA00022603"/>
    </source>
</evidence>
<name>A0A484QSD8_9ZZZZ</name>
<sequence>MLSHPAADTVIPLYQDHAATFVARRGRALIEHAWLSRFLALLPATAAKVLDIGCGNGVPMARHLIQAGCRITGVDTSPPLLASARTTFPEHTWLAQDMRRLDLSDQFHGLLAWHSFFHLKPADQRPMFATFQRLAAPGAALMFTSGTHLGEAIGDLAGQPLYHGSLDRLEYQDLLAQHGFTVLRHVECDPDCGGATVWLARQSGMPD</sequence>
<proteinExistence type="predicted"/>
<evidence type="ECO:0000313" key="8">
    <source>
        <dbReference type="EMBL" id="VFR74390.1"/>
    </source>
</evidence>
<reference evidence="6" key="1">
    <citation type="submission" date="2019-03" db="EMBL/GenBank/DDBJ databases">
        <authorList>
            <person name="Danneels B."/>
        </authorList>
    </citation>
    <scope>NUCLEOTIDE SEQUENCE</scope>
</reference>
<dbReference type="SUPFAM" id="SSF53335">
    <property type="entry name" value="S-adenosyl-L-methionine-dependent methyltransferases"/>
    <property type="match status" value="1"/>
</dbReference>
<dbReference type="GO" id="GO:0008168">
    <property type="term" value="F:methyltransferase activity"/>
    <property type="evidence" value="ECO:0007669"/>
    <property type="project" value="UniProtKB-KW"/>
</dbReference>
<accession>A0A484QSD8</accession>
<dbReference type="PANTHER" id="PTHR43861:SF1">
    <property type="entry name" value="TRANS-ACONITATE 2-METHYLTRANSFERASE"/>
    <property type="match status" value="1"/>
</dbReference>
<evidence type="ECO:0000313" key="5">
    <source>
        <dbReference type="EMBL" id="VFR34460.1"/>
    </source>
</evidence>
<dbReference type="InterPro" id="IPR029063">
    <property type="entry name" value="SAM-dependent_MTases_sf"/>
</dbReference>
<evidence type="ECO:0000256" key="2">
    <source>
        <dbReference type="ARBA" id="ARBA00022679"/>
    </source>
</evidence>
<gene>
    <name evidence="5" type="ORF">ANDA3_3696</name>
    <name evidence="6" type="ORF">ANDO1_0327</name>
    <name evidence="4" type="ORF">ANDO2_0232</name>
    <name evidence="7" type="ORF">DAR2_3546</name>
    <name evidence="8" type="ORF">DAR3_0188</name>
</gene>
<dbReference type="Gene3D" id="3.40.50.150">
    <property type="entry name" value="Vaccinia Virus protein VP39"/>
    <property type="match status" value="1"/>
</dbReference>
<feature type="domain" description="Methyltransferase" evidence="3">
    <location>
        <begin position="49"/>
        <end position="138"/>
    </location>
</feature>
<dbReference type="EMBL" id="CAADHZ010000028">
    <property type="protein sequence ID" value="VFR39961.1"/>
    <property type="molecule type" value="Genomic_DNA"/>
</dbReference>
<keyword evidence="1 6" id="KW-0489">Methyltransferase</keyword>
<evidence type="ECO:0000313" key="7">
    <source>
        <dbReference type="EMBL" id="VFR71921.1"/>
    </source>
</evidence>
<dbReference type="EMBL" id="CAADIL010000016">
    <property type="protein sequence ID" value="VFR71921.1"/>
    <property type="molecule type" value="Genomic_DNA"/>
</dbReference>
<organism evidence="6">
    <name type="scientific">plant metagenome</name>
    <dbReference type="NCBI Taxonomy" id="1297885"/>
    <lineage>
        <taxon>unclassified sequences</taxon>
        <taxon>metagenomes</taxon>
        <taxon>organismal metagenomes</taxon>
    </lineage>
</organism>
<dbReference type="CDD" id="cd02440">
    <property type="entry name" value="AdoMet_MTases"/>
    <property type="match status" value="1"/>
</dbReference>
<dbReference type="GO" id="GO:0032259">
    <property type="term" value="P:methylation"/>
    <property type="evidence" value="ECO:0007669"/>
    <property type="project" value="UniProtKB-KW"/>
</dbReference>
<dbReference type="PANTHER" id="PTHR43861">
    <property type="entry name" value="TRANS-ACONITATE 2-METHYLTRANSFERASE-RELATED"/>
    <property type="match status" value="1"/>
</dbReference>
<keyword evidence="2 6" id="KW-0808">Transferase</keyword>
<dbReference type="AlphaFoldDB" id="A0A484QSD8"/>
<protein>
    <submittedName>
        <fullName evidence="6">Methyltransferase</fullName>
    </submittedName>
</protein>